<dbReference type="NCBIfam" id="TIGR00254">
    <property type="entry name" value="GGDEF"/>
    <property type="match status" value="1"/>
</dbReference>
<dbReference type="Pfam" id="PF00990">
    <property type="entry name" value="GGDEF"/>
    <property type="match status" value="1"/>
</dbReference>
<dbReference type="RefSeq" id="WP_089760858.1">
    <property type="nucleotide sequence ID" value="NZ_FNGO01000016.1"/>
</dbReference>
<feature type="domain" description="GGDEF" evidence="3">
    <location>
        <begin position="233"/>
        <end position="365"/>
    </location>
</feature>
<feature type="region of interest" description="Disordered" evidence="1">
    <location>
        <begin position="358"/>
        <end position="388"/>
    </location>
</feature>
<evidence type="ECO:0000313" key="4">
    <source>
        <dbReference type="EMBL" id="SDM08706.1"/>
    </source>
</evidence>
<keyword evidence="2" id="KW-0472">Membrane</keyword>
<dbReference type="InterPro" id="IPR043128">
    <property type="entry name" value="Rev_trsase/Diguanyl_cyclase"/>
</dbReference>
<dbReference type="STRING" id="321763.SAMN04488692_11623"/>
<feature type="transmembrane region" description="Helical" evidence="2">
    <location>
        <begin position="98"/>
        <end position="117"/>
    </location>
</feature>
<dbReference type="Gene3D" id="1.10.1760.20">
    <property type="match status" value="1"/>
</dbReference>
<proteinExistence type="predicted"/>
<accession>A0A1G9QCG1</accession>
<dbReference type="NCBIfam" id="TIGR04518">
    <property type="entry name" value="ECF_S_folT_fam"/>
    <property type="match status" value="1"/>
</dbReference>
<organism evidence="4 5">
    <name type="scientific">Halarsenatibacter silvermanii</name>
    <dbReference type="NCBI Taxonomy" id="321763"/>
    <lineage>
        <taxon>Bacteria</taxon>
        <taxon>Bacillati</taxon>
        <taxon>Bacillota</taxon>
        <taxon>Clostridia</taxon>
        <taxon>Halanaerobiales</taxon>
        <taxon>Halarsenatibacteraceae</taxon>
        <taxon>Halarsenatibacter</taxon>
    </lineage>
</organism>
<feature type="transmembrane region" description="Helical" evidence="2">
    <location>
        <begin position="28"/>
        <end position="49"/>
    </location>
</feature>
<protein>
    <submittedName>
        <fullName evidence="4">ECF transporter S component, folate family</fullName>
    </submittedName>
</protein>
<feature type="transmembrane region" description="Helical" evidence="2">
    <location>
        <begin position="70"/>
        <end position="92"/>
    </location>
</feature>
<sequence length="388" mass="43723">MNFLSTCRGWGSKKLGQILRAAEMVSPILFLIFLGVFLANPGNVVSFMLPGGEESLRLGLTPLVTMMAGMIMGPLPGVLIAFFIDFTSVAIWYGLEQFLFFFAFAVVLRGLLAGYLYNRVFKRFTFKSVFLTIALTYVITSGLLTPLALNYHYGQPLMANIGHRLSIQALAVPIYAIIAFFILKFREENQKLKKMYIKMEKLAQTDELTGLANRRAFIDTLNKYISAARRHEQELHLIYLDLDDFKQINDSCGHQVGVILLRQVGRVLREVVRAEDASARLGGDEFALALFNADADQSRQVAKRIRTGVENIKIKEVEGCCLSVSLGLAGLQQEDTYEDLLMRADKAMYRSKKKYKKQMVRETKRAKPLQELEAGISNEPPLAEKDRV</sequence>
<dbReference type="SUPFAM" id="SSF55073">
    <property type="entry name" value="Nucleotide cyclase"/>
    <property type="match status" value="1"/>
</dbReference>
<dbReference type="FunFam" id="3.30.70.270:FF:000001">
    <property type="entry name" value="Diguanylate cyclase domain protein"/>
    <property type="match status" value="1"/>
</dbReference>
<dbReference type="OrthoDB" id="9804955at2"/>
<dbReference type="GO" id="GO:0052621">
    <property type="term" value="F:diguanylate cyclase activity"/>
    <property type="evidence" value="ECO:0007669"/>
    <property type="project" value="TreeGrafter"/>
</dbReference>
<dbReference type="InterPro" id="IPR029787">
    <property type="entry name" value="Nucleotide_cyclase"/>
</dbReference>
<evidence type="ECO:0000259" key="3">
    <source>
        <dbReference type="PROSITE" id="PS50887"/>
    </source>
</evidence>
<dbReference type="InterPro" id="IPR030949">
    <property type="entry name" value="ECF_S_folate_fam"/>
</dbReference>
<dbReference type="InterPro" id="IPR050469">
    <property type="entry name" value="Diguanylate_Cyclase"/>
</dbReference>
<feature type="transmembrane region" description="Helical" evidence="2">
    <location>
        <begin position="129"/>
        <end position="153"/>
    </location>
</feature>
<dbReference type="AlphaFoldDB" id="A0A1G9QCG1"/>
<evidence type="ECO:0000256" key="2">
    <source>
        <dbReference type="SAM" id="Phobius"/>
    </source>
</evidence>
<keyword evidence="2" id="KW-0812">Transmembrane</keyword>
<feature type="transmembrane region" description="Helical" evidence="2">
    <location>
        <begin position="165"/>
        <end position="185"/>
    </location>
</feature>
<dbReference type="Gene3D" id="3.30.70.270">
    <property type="match status" value="1"/>
</dbReference>
<name>A0A1G9QCG1_9FIRM</name>
<gene>
    <name evidence="4" type="ORF">SAMN04488692_11623</name>
</gene>
<dbReference type="InterPro" id="IPR000160">
    <property type="entry name" value="GGDEF_dom"/>
</dbReference>
<dbReference type="PANTHER" id="PTHR45138:SF9">
    <property type="entry name" value="DIGUANYLATE CYCLASE DGCM-RELATED"/>
    <property type="match status" value="1"/>
</dbReference>
<keyword evidence="5" id="KW-1185">Reference proteome</keyword>
<dbReference type="PANTHER" id="PTHR45138">
    <property type="entry name" value="REGULATORY COMPONENTS OF SENSORY TRANSDUCTION SYSTEM"/>
    <property type="match status" value="1"/>
</dbReference>
<reference evidence="4 5" key="1">
    <citation type="submission" date="2016-10" db="EMBL/GenBank/DDBJ databases">
        <authorList>
            <person name="de Groot N.N."/>
        </authorList>
    </citation>
    <scope>NUCLEOTIDE SEQUENCE [LARGE SCALE GENOMIC DNA]</scope>
    <source>
        <strain evidence="4 5">SLAS-1</strain>
    </source>
</reference>
<feature type="compositionally biased region" description="Basic and acidic residues" evidence="1">
    <location>
        <begin position="359"/>
        <end position="370"/>
    </location>
</feature>
<evidence type="ECO:0000313" key="5">
    <source>
        <dbReference type="Proteomes" id="UP000199476"/>
    </source>
</evidence>
<dbReference type="CDD" id="cd01949">
    <property type="entry name" value="GGDEF"/>
    <property type="match status" value="1"/>
</dbReference>
<dbReference type="EMBL" id="FNGO01000016">
    <property type="protein sequence ID" value="SDM08706.1"/>
    <property type="molecule type" value="Genomic_DNA"/>
</dbReference>
<dbReference type="PROSITE" id="PS50887">
    <property type="entry name" value="GGDEF"/>
    <property type="match status" value="1"/>
</dbReference>
<keyword evidence="2" id="KW-1133">Transmembrane helix</keyword>
<dbReference type="Proteomes" id="UP000199476">
    <property type="component" value="Unassembled WGS sequence"/>
</dbReference>
<evidence type="ECO:0000256" key="1">
    <source>
        <dbReference type="SAM" id="MobiDB-lite"/>
    </source>
</evidence>
<dbReference type="SMART" id="SM00267">
    <property type="entry name" value="GGDEF"/>
    <property type="match status" value="1"/>
</dbReference>